<evidence type="ECO:0000313" key="2">
    <source>
        <dbReference type="Proteomes" id="UP000265618"/>
    </source>
</evidence>
<keyword evidence="2" id="KW-1185">Reference proteome</keyword>
<protein>
    <submittedName>
        <fullName evidence="1">Uncharacterized protein</fullName>
    </submittedName>
</protein>
<name>A0A391P0E7_9EUKA</name>
<sequence length="315" mass="35279">MVSLTFSLCHFPVCMSGKDLSLFVQHSSVSASLPPDRNCVSTLHNTILYAGTFKEDVSECRLSVDGHMERRACGNHLSLIGRLCYSHGVVYAYRNHRYKAVPLDTLVTSTSQGPAIRGVKFQNNFILDGRCYLVLAIHVQHGPTDKTMTVYREIEDDTGGWMEVECTTPVLYDTRLTLPMVGGRAYGVSADGRVVSFNPRDGWVYEECTLPYWSPDGYKQTCLIQLGHYILITQRYTDTHHNTVYHWSAYDTISGEMYGLGNESFGVRLGMFTPAQAVPSPPNHLHYIDPALVYPHHGMRWGIIPPESVVVPDEG</sequence>
<dbReference type="Proteomes" id="UP000265618">
    <property type="component" value="Unassembled WGS sequence"/>
</dbReference>
<dbReference type="EMBL" id="BDIP01005757">
    <property type="protein sequence ID" value="GCA63979.1"/>
    <property type="molecule type" value="Genomic_DNA"/>
</dbReference>
<evidence type="ECO:0000313" key="1">
    <source>
        <dbReference type="EMBL" id="GCA63979.1"/>
    </source>
</evidence>
<gene>
    <name evidence="1" type="ORF">KIPB_012753</name>
</gene>
<accession>A0A391P0E7</accession>
<proteinExistence type="predicted"/>
<dbReference type="AlphaFoldDB" id="A0A391P0E7"/>
<comment type="caution">
    <text evidence="1">The sequence shown here is derived from an EMBL/GenBank/DDBJ whole genome shotgun (WGS) entry which is preliminary data.</text>
</comment>
<reference evidence="1 2" key="1">
    <citation type="journal article" date="2018" name="PLoS ONE">
        <title>The draft genome of Kipferlia bialata reveals reductive genome evolution in fornicate parasites.</title>
        <authorList>
            <person name="Tanifuji G."/>
            <person name="Takabayashi S."/>
            <person name="Kume K."/>
            <person name="Takagi M."/>
            <person name="Nakayama T."/>
            <person name="Kamikawa R."/>
            <person name="Inagaki Y."/>
            <person name="Hashimoto T."/>
        </authorList>
    </citation>
    <scope>NUCLEOTIDE SEQUENCE [LARGE SCALE GENOMIC DNA]</scope>
    <source>
        <strain evidence="1">NY0173</strain>
    </source>
</reference>
<organism evidence="1 2">
    <name type="scientific">Kipferlia bialata</name>
    <dbReference type="NCBI Taxonomy" id="797122"/>
    <lineage>
        <taxon>Eukaryota</taxon>
        <taxon>Metamonada</taxon>
        <taxon>Carpediemonas-like organisms</taxon>
        <taxon>Kipferlia</taxon>
    </lineage>
</organism>